<keyword evidence="3" id="KW-0808">Transferase</keyword>
<comment type="caution">
    <text evidence="3">The sequence shown here is derived from an EMBL/GenBank/DDBJ whole genome shotgun (WGS) entry which is preliminary data.</text>
</comment>
<accession>A0A4Q1C5Y2</accession>
<sequence length="267" mass="30102">MDLDAYFARIGYTGPRTPTHGTLAAILRAQVQTIPFENLDVLLGRPIRTDLESVQRKLVYDRRGGYCFEQNQLLLQALRALGFTAQPLIGRARWLVPAEVITGLTHLLVHVTLDGRDWLADAGMGSVSLTAPLEMREGLEQETPHDRRRLVRRDGHLVQQVCFAGAWQDINLFRPEPAAPVDLEMGNWYSHTHPQAHFRNNLLVARATPDGRRTLFNREFTVRHRDGRADKRELATADELLAVLAEHFDLHFPAGTRFGAPGAPWPV</sequence>
<dbReference type="Proteomes" id="UP000290218">
    <property type="component" value="Unassembled WGS sequence"/>
</dbReference>
<dbReference type="InterPro" id="IPR038765">
    <property type="entry name" value="Papain-like_cys_pep_sf"/>
</dbReference>
<dbReference type="GO" id="GO:0016407">
    <property type="term" value="F:acetyltransferase activity"/>
    <property type="evidence" value="ECO:0007669"/>
    <property type="project" value="InterPro"/>
</dbReference>
<comment type="similarity">
    <text evidence="1 2">Belongs to the arylamine N-acetyltransferase family.</text>
</comment>
<dbReference type="RefSeq" id="WP_129049664.1">
    <property type="nucleotide sequence ID" value="NZ_SDHX01000002.1"/>
</dbReference>
<evidence type="ECO:0000313" key="4">
    <source>
        <dbReference type="Proteomes" id="UP000290218"/>
    </source>
</evidence>
<evidence type="ECO:0000256" key="1">
    <source>
        <dbReference type="ARBA" id="ARBA00006547"/>
    </source>
</evidence>
<gene>
    <name evidence="3" type="ORF">ESB00_18660</name>
</gene>
<dbReference type="PRINTS" id="PR01543">
    <property type="entry name" value="ANATRNSFRASE"/>
</dbReference>
<dbReference type="Pfam" id="PF00797">
    <property type="entry name" value="Acetyltransf_2"/>
    <property type="match status" value="1"/>
</dbReference>
<dbReference type="AlphaFoldDB" id="A0A4Q1C5Y2"/>
<dbReference type="PANTHER" id="PTHR11786:SF0">
    <property type="entry name" value="ARYLAMINE N-ACETYLTRANSFERASE 4-RELATED"/>
    <property type="match status" value="1"/>
</dbReference>
<reference evidence="3 4" key="1">
    <citation type="submission" date="2019-01" db="EMBL/GenBank/DDBJ databases">
        <title>Lacunisphaera sp. strain TWA-58.</title>
        <authorList>
            <person name="Chen W.-M."/>
        </authorList>
    </citation>
    <scope>NUCLEOTIDE SEQUENCE [LARGE SCALE GENOMIC DNA]</scope>
    <source>
        <strain evidence="3 4">TWA-58</strain>
    </source>
</reference>
<dbReference type="PANTHER" id="PTHR11786">
    <property type="entry name" value="N-HYDROXYARYLAMINE O-ACETYLTRANSFERASE"/>
    <property type="match status" value="1"/>
</dbReference>
<dbReference type="SUPFAM" id="SSF54001">
    <property type="entry name" value="Cysteine proteinases"/>
    <property type="match status" value="1"/>
</dbReference>
<evidence type="ECO:0000256" key="2">
    <source>
        <dbReference type="RuleBase" id="RU003452"/>
    </source>
</evidence>
<evidence type="ECO:0000313" key="3">
    <source>
        <dbReference type="EMBL" id="RXK53709.1"/>
    </source>
</evidence>
<dbReference type="InterPro" id="IPR001447">
    <property type="entry name" value="Arylamine_N-AcTrfase"/>
</dbReference>
<dbReference type="OrthoDB" id="7181050at2"/>
<organism evidence="3 4">
    <name type="scientific">Oleiharenicola lentus</name>
    <dbReference type="NCBI Taxonomy" id="2508720"/>
    <lineage>
        <taxon>Bacteria</taxon>
        <taxon>Pseudomonadati</taxon>
        <taxon>Verrucomicrobiota</taxon>
        <taxon>Opitutia</taxon>
        <taxon>Opitutales</taxon>
        <taxon>Opitutaceae</taxon>
        <taxon>Oleiharenicola</taxon>
    </lineage>
</organism>
<dbReference type="Gene3D" id="3.30.2140.10">
    <property type="entry name" value="Arylamine N-acetyltransferase"/>
    <property type="match status" value="1"/>
</dbReference>
<dbReference type="EMBL" id="SDHX01000002">
    <property type="protein sequence ID" value="RXK53709.1"/>
    <property type="molecule type" value="Genomic_DNA"/>
</dbReference>
<protein>
    <submittedName>
        <fullName evidence="3">Arylamine N-acetyltransferase</fullName>
    </submittedName>
</protein>
<proteinExistence type="inferred from homology"/>
<dbReference type="Gene3D" id="2.40.128.150">
    <property type="entry name" value="Cysteine proteinases"/>
    <property type="match status" value="1"/>
</dbReference>
<name>A0A4Q1C5Y2_9BACT</name>
<keyword evidence="4" id="KW-1185">Reference proteome</keyword>